<evidence type="ECO:0000313" key="2">
    <source>
        <dbReference type="EMBL" id="TRY54377.1"/>
    </source>
</evidence>
<dbReference type="InterPro" id="IPR000082">
    <property type="entry name" value="SEA_dom"/>
</dbReference>
<gene>
    <name evidence="2" type="ORF">DNTS_031391</name>
</gene>
<evidence type="ECO:0000313" key="3">
    <source>
        <dbReference type="Proteomes" id="UP000316079"/>
    </source>
</evidence>
<organism evidence="2 3">
    <name type="scientific">Danionella cerebrum</name>
    <dbReference type="NCBI Taxonomy" id="2873325"/>
    <lineage>
        <taxon>Eukaryota</taxon>
        <taxon>Metazoa</taxon>
        <taxon>Chordata</taxon>
        <taxon>Craniata</taxon>
        <taxon>Vertebrata</taxon>
        <taxon>Euteleostomi</taxon>
        <taxon>Actinopterygii</taxon>
        <taxon>Neopterygii</taxon>
        <taxon>Teleostei</taxon>
        <taxon>Ostariophysi</taxon>
        <taxon>Cypriniformes</taxon>
        <taxon>Danionidae</taxon>
        <taxon>Danioninae</taxon>
        <taxon>Danionella</taxon>
    </lineage>
</organism>
<reference evidence="2 3" key="1">
    <citation type="journal article" date="2019" name="Sci. Data">
        <title>Hybrid genome assembly and annotation of Danionella translucida.</title>
        <authorList>
            <person name="Kadobianskyi M."/>
            <person name="Schulze L."/>
            <person name="Schuelke M."/>
            <person name="Judkewitz B."/>
        </authorList>
    </citation>
    <scope>NUCLEOTIDE SEQUENCE [LARGE SCALE GENOMIC DNA]</scope>
    <source>
        <strain evidence="2 3">Bolton</strain>
    </source>
</reference>
<dbReference type="PROSITE" id="PS50024">
    <property type="entry name" value="SEA"/>
    <property type="match status" value="1"/>
</dbReference>
<comment type="caution">
    <text evidence="2">The sequence shown here is derived from an EMBL/GenBank/DDBJ whole genome shotgun (WGS) entry which is preliminary data.</text>
</comment>
<dbReference type="EMBL" id="SRMA01027349">
    <property type="protein sequence ID" value="TRY54377.1"/>
    <property type="molecule type" value="Genomic_DNA"/>
</dbReference>
<evidence type="ECO:0000259" key="1">
    <source>
        <dbReference type="PROSITE" id="PS50024"/>
    </source>
</evidence>
<dbReference type="OrthoDB" id="8965174at2759"/>
<dbReference type="AlphaFoldDB" id="A0A553MMG1"/>
<proteinExistence type="predicted"/>
<keyword evidence="3" id="KW-1185">Reference proteome</keyword>
<dbReference type="SUPFAM" id="SSF82671">
    <property type="entry name" value="SEA domain"/>
    <property type="match status" value="1"/>
</dbReference>
<sequence length="128" mass="14163">MFSFTKQEFGWSLLEPIYKSKYPSFIRITVTGFRPGSIITDTELLFNSTVNIEPPTVQEISNTLVTAVTTGNVDPLKINPLSISVNGSFLATTEAPKTTTASSGLKLEFNLLQATLFIIAIRILRFFL</sequence>
<dbReference type="Proteomes" id="UP000316079">
    <property type="component" value="Unassembled WGS sequence"/>
</dbReference>
<feature type="domain" description="SEA" evidence="1">
    <location>
        <begin position="1"/>
        <end position="90"/>
    </location>
</feature>
<name>A0A553MMG1_9TELE</name>
<protein>
    <recommendedName>
        <fullName evidence="1">SEA domain-containing protein</fullName>
    </recommendedName>
</protein>
<dbReference type="InterPro" id="IPR036364">
    <property type="entry name" value="SEA_dom_sf"/>
</dbReference>
<accession>A0A553MMG1</accession>
<dbReference type="STRING" id="623744.A0A553MMG1"/>